<feature type="region of interest" description="Disordered" evidence="1">
    <location>
        <begin position="53"/>
        <end position="76"/>
    </location>
</feature>
<accession>A0ABU4D4G5</accession>
<comment type="caution">
    <text evidence="2">The sequence shown here is derived from an EMBL/GenBank/DDBJ whole genome shotgun (WGS) entry which is preliminary data.</text>
</comment>
<dbReference type="Proteomes" id="UP001186104">
    <property type="component" value="Unassembled WGS sequence"/>
</dbReference>
<reference evidence="2 3" key="1">
    <citation type="submission" date="2023-10" db="EMBL/GenBank/DDBJ databases">
        <title>Development of a sustainable strategy for remediation of hydrocarbon-contaminated territories based on the waste exchange concept.</title>
        <authorList>
            <person name="Krivoruchko A."/>
        </authorList>
    </citation>
    <scope>NUCLEOTIDE SEQUENCE [LARGE SCALE GENOMIC DNA]</scope>
    <source>
        <strain evidence="2 3">IEGM 1327</strain>
    </source>
</reference>
<protein>
    <submittedName>
        <fullName evidence="2">Uncharacterized protein</fullName>
    </submittedName>
</protein>
<dbReference type="RefSeq" id="WP_317533758.1">
    <property type="nucleotide sequence ID" value="NZ_JAWLKF010000012.1"/>
</dbReference>
<keyword evidence="3" id="KW-1185">Reference proteome</keyword>
<proteinExistence type="predicted"/>
<evidence type="ECO:0000313" key="2">
    <source>
        <dbReference type="EMBL" id="MDV6304613.1"/>
    </source>
</evidence>
<sequence>MASEIAPGDLVQASGHAGPWKVLEIRQGLALLEHHDGHRLSVRTTTVEVVRKASNGESSARQAEAEADSPSLFDES</sequence>
<evidence type="ECO:0000313" key="3">
    <source>
        <dbReference type="Proteomes" id="UP001186104"/>
    </source>
</evidence>
<dbReference type="EMBL" id="JAWLKF010000012">
    <property type="protein sequence ID" value="MDV6304613.1"/>
    <property type="molecule type" value="Genomic_DNA"/>
</dbReference>
<evidence type="ECO:0000256" key="1">
    <source>
        <dbReference type="SAM" id="MobiDB-lite"/>
    </source>
</evidence>
<organism evidence="2 3">
    <name type="scientific">Rhodococcus cerastii</name>
    <dbReference type="NCBI Taxonomy" id="908616"/>
    <lineage>
        <taxon>Bacteria</taxon>
        <taxon>Bacillati</taxon>
        <taxon>Actinomycetota</taxon>
        <taxon>Actinomycetes</taxon>
        <taxon>Mycobacteriales</taxon>
        <taxon>Nocardiaceae</taxon>
        <taxon>Rhodococcus</taxon>
    </lineage>
</organism>
<gene>
    <name evidence="2" type="ORF">R3P93_18790</name>
</gene>
<name>A0ABU4D4G5_9NOCA</name>